<protein>
    <submittedName>
        <fullName evidence="2">Uncharacterized protein</fullName>
    </submittedName>
</protein>
<evidence type="ECO:0000256" key="1">
    <source>
        <dbReference type="SAM" id="Phobius"/>
    </source>
</evidence>
<accession>A0A1A9VM28</accession>
<reference evidence="2" key="1">
    <citation type="submission" date="2020-05" db="UniProtKB">
        <authorList>
            <consortium name="EnsemblMetazoa"/>
        </authorList>
    </citation>
    <scope>IDENTIFICATION</scope>
    <source>
        <strain evidence="2">TTRI</strain>
    </source>
</reference>
<name>A0A1A9VM28_GLOAU</name>
<evidence type="ECO:0000313" key="3">
    <source>
        <dbReference type="Proteomes" id="UP000078200"/>
    </source>
</evidence>
<sequence length="127" mass="14835">MHTMRYNNKMRYSLLFILVGPPTFFIPMYNWQRLLLLFSDKQQQRSTITNQIEDSGFSAENLSLSDSNQIYLKRQSVHQPLFACSLEGLTTMTAGVVVVRVPDINSARDFCEQPLHVYRALITFHWF</sequence>
<dbReference type="VEuPathDB" id="VectorBase:GAUT041347"/>
<keyword evidence="1" id="KW-0472">Membrane</keyword>
<keyword evidence="1" id="KW-1133">Transmembrane helix</keyword>
<organism evidence="2 3">
    <name type="scientific">Glossina austeni</name>
    <name type="common">Savannah tsetse fly</name>
    <dbReference type="NCBI Taxonomy" id="7395"/>
    <lineage>
        <taxon>Eukaryota</taxon>
        <taxon>Metazoa</taxon>
        <taxon>Ecdysozoa</taxon>
        <taxon>Arthropoda</taxon>
        <taxon>Hexapoda</taxon>
        <taxon>Insecta</taxon>
        <taxon>Pterygota</taxon>
        <taxon>Neoptera</taxon>
        <taxon>Endopterygota</taxon>
        <taxon>Diptera</taxon>
        <taxon>Brachycera</taxon>
        <taxon>Muscomorpha</taxon>
        <taxon>Hippoboscoidea</taxon>
        <taxon>Glossinidae</taxon>
        <taxon>Glossina</taxon>
    </lineage>
</organism>
<dbReference type="AlphaFoldDB" id="A0A1A9VM28"/>
<dbReference type="Proteomes" id="UP000078200">
    <property type="component" value="Unassembled WGS sequence"/>
</dbReference>
<keyword evidence="3" id="KW-1185">Reference proteome</keyword>
<dbReference type="EnsemblMetazoa" id="GAUT041347-RA">
    <property type="protein sequence ID" value="GAUT041347-PA"/>
    <property type="gene ID" value="GAUT041347"/>
</dbReference>
<keyword evidence="1" id="KW-0812">Transmembrane</keyword>
<proteinExistence type="predicted"/>
<feature type="transmembrane region" description="Helical" evidence="1">
    <location>
        <begin position="12"/>
        <end position="31"/>
    </location>
</feature>
<evidence type="ECO:0000313" key="2">
    <source>
        <dbReference type="EnsemblMetazoa" id="GAUT041347-PA"/>
    </source>
</evidence>